<proteinExistence type="predicted"/>
<sequence>MASLSAPPSQLPTSYRALVKIALTQRQTRIYLLSLVASHTLLSLTLFNPLALAWPTSFLSSLLSFSLAILPLIVSNKRSLTASPSSSTTPSPPSPVAGGGGGKVAVVKLAETRFERFQEVLTDADSWTSALAHSLSALVLALIHSFYLTSQLGTQDASDWSPRTWVASHSSHYANERFLYLLGSTSLLGAIYSLLFRSYLAAARSPYRPSFDPHSIHPGDPSNKLSSRVTRRLKSDLPRAVLFGYLGSLALFSLYLFLRRPIWRTVLAILGPRGIARRLLVPSFRTDLSKADLLLRSMMLGGAVTGSLESAHIIFQVYVTQPLVPLSRLAREPNSVLLNGLEDGNPFFRQHALSELARISQADPERRKNIFKDVHGGPRTAWKAISSVCLGLLQDEARFLEAFCAGGGGGGEGGGRISESSSSQKVEESTKVGGDEVGNRRRTNRGVVEQAEKGDSSVTTTTVWDRLAGKDKKEEGQKEEGSGSAAKTTPTATSLPLLASRSGEKGRGGDAKPGKSKDTTTVAVGLTKLVASWLFRLVGNVYENWLPEDAKHALCPPRTRRKIFGYSPKVQLESILLLPDHLGLRRSTKAELIWSLSILQNLVLHSLTEDEYGTVQTDVTKVLETSLHLLSSLKRLSESVGSKTLPSNEQVELEFQLAWSHSGLEIQNSAQHLLRSVSEAFSGFGIVELENLKPTGLRARIQSLLQD</sequence>
<gene>
    <name evidence="1" type="ORF">IE53DRAFT_382060</name>
</gene>
<keyword evidence="2" id="KW-1185">Reference proteome</keyword>
<organism evidence="1 2">
    <name type="scientific">Violaceomyces palustris</name>
    <dbReference type="NCBI Taxonomy" id="1673888"/>
    <lineage>
        <taxon>Eukaryota</taxon>
        <taxon>Fungi</taxon>
        <taxon>Dikarya</taxon>
        <taxon>Basidiomycota</taxon>
        <taxon>Ustilaginomycotina</taxon>
        <taxon>Ustilaginomycetes</taxon>
        <taxon>Violaceomycetales</taxon>
        <taxon>Violaceomycetaceae</taxon>
        <taxon>Violaceomyces</taxon>
    </lineage>
</organism>
<name>A0ACD0NNW4_9BASI</name>
<protein>
    <submittedName>
        <fullName evidence="1">Uncharacterized protein</fullName>
    </submittedName>
</protein>
<reference evidence="1 2" key="1">
    <citation type="journal article" date="2018" name="Mol. Biol. Evol.">
        <title>Broad Genomic Sampling Reveals a Smut Pathogenic Ancestry of the Fungal Clade Ustilaginomycotina.</title>
        <authorList>
            <person name="Kijpornyongpan T."/>
            <person name="Mondo S.J."/>
            <person name="Barry K."/>
            <person name="Sandor L."/>
            <person name="Lee J."/>
            <person name="Lipzen A."/>
            <person name="Pangilinan J."/>
            <person name="LaButti K."/>
            <person name="Hainaut M."/>
            <person name="Henrissat B."/>
            <person name="Grigoriev I.V."/>
            <person name="Spatafora J.W."/>
            <person name="Aime M.C."/>
        </authorList>
    </citation>
    <scope>NUCLEOTIDE SEQUENCE [LARGE SCALE GENOMIC DNA]</scope>
    <source>
        <strain evidence="1 2">SA 807</strain>
    </source>
</reference>
<evidence type="ECO:0000313" key="1">
    <source>
        <dbReference type="EMBL" id="PWN47522.1"/>
    </source>
</evidence>
<dbReference type="EMBL" id="KZ820409">
    <property type="protein sequence ID" value="PWN47522.1"/>
    <property type="molecule type" value="Genomic_DNA"/>
</dbReference>
<dbReference type="Proteomes" id="UP000245626">
    <property type="component" value="Unassembled WGS sequence"/>
</dbReference>
<accession>A0ACD0NNW4</accession>
<evidence type="ECO:0000313" key="2">
    <source>
        <dbReference type="Proteomes" id="UP000245626"/>
    </source>
</evidence>